<gene>
    <name evidence="1" type="ORF">JYK14_03315</name>
</gene>
<protein>
    <submittedName>
        <fullName evidence="1">DGQHR domain-containing protein</fullName>
    </submittedName>
</protein>
<organism evidence="1 2">
    <name type="scientific">Siccirubricoccus soli</name>
    <dbReference type="NCBI Taxonomy" id="2899147"/>
    <lineage>
        <taxon>Bacteria</taxon>
        <taxon>Pseudomonadati</taxon>
        <taxon>Pseudomonadota</taxon>
        <taxon>Alphaproteobacteria</taxon>
        <taxon>Acetobacterales</taxon>
        <taxon>Roseomonadaceae</taxon>
        <taxon>Siccirubricoccus</taxon>
    </lineage>
</organism>
<dbReference type="InterPro" id="IPR017601">
    <property type="entry name" value="DGQHR-contain_dom"/>
</dbReference>
<keyword evidence="2" id="KW-1185">Reference proteome</keyword>
<dbReference type="CDD" id="cd16414">
    <property type="entry name" value="dndB_like"/>
    <property type="match status" value="1"/>
</dbReference>
<sequence length="402" mass="45220">MTLEVVNERVRMAHELHSVNRSRELSRLIQRELQGGREKEIANYLRSNSDRFFNSLVIAVYGGEPEWLPFEIKARIGGIDIENLDSTSRHSVGFFALGRSEELYALDGQHRLAGIRAAIKTNPELARDEVSVLIVAHHNDEAGMRRTRKLFTTLNKTAKPVHKSEIIALDEADISAIVTRHLVENHRFFADSRTEVLRRTPNLPSTDAEHITTIVNLYDTVDTLFSSVVDKVSPKDWANVKSLRPDDIEVQRYIKIASSYFEKLASIFPELEEYFLSKNPGAVLRKYRGRSGGHILFRPVGQTVFVQFLGHLRRSGMSMDESFSVLSRLPTNLAKPPYAGVLWDKQNGTVINKGSSLTRDLLLHMVGKFGGSLTTLRKRYASALGVEPTDVSLPGQVSASRR</sequence>
<proteinExistence type="predicted"/>
<comment type="caution">
    <text evidence="1">The sequence shown here is derived from an EMBL/GenBank/DDBJ whole genome shotgun (WGS) entry which is preliminary data.</text>
</comment>
<dbReference type="NCBIfam" id="TIGR03187">
    <property type="entry name" value="DGQHR"/>
    <property type="match status" value="1"/>
</dbReference>
<evidence type="ECO:0000313" key="1">
    <source>
        <dbReference type="EMBL" id="MCO6415205.1"/>
    </source>
</evidence>
<name>A0ABT1CZW0_9PROT</name>
<evidence type="ECO:0000313" key="2">
    <source>
        <dbReference type="Proteomes" id="UP001523392"/>
    </source>
</evidence>
<dbReference type="Pfam" id="PF14072">
    <property type="entry name" value="DndB"/>
    <property type="match status" value="1"/>
</dbReference>
<dbReference type="Proteomes" id="UP001523392">
    <property type="component" value="Unassembled WGS sequence"/>
</dbReference>
<dbReference type="EMBL" id="JAFIRR010000016">
    <property type="protein sequence ID" value="MCO6415205.1"/>
    <property type="molecule type" value="Genomic_DNA"/>
</dbReference>
<accession>A0ABT1CZW0</accession>
<reference evidence="1 2" key="1">
    <citation type="submission" date="2021-12" db="EMBL/GenBank/DDBJ databases">
        <title>Siccirubricoccus leaddurans sp. nov., a high concentration Zn2+ tolerance bacterium.</title>
        <authorList>
            <person name="Cao Y."/>
        </authorList>
    </citation>
    <scope>NUCLEOTIDE SEQUENCE [LARGE SCALE GENOMIC DNA]</scope>
    <source>
        <strain evidence="1 2">KC 17139</strain>
    </source>
</reference>
<dbReference type="InterPro" id="IPR017642">
    <property type="entry name" value="DNA_S_mod_DndB"/>
</dbReference>